<dbReference type="RefSeq" id="WP_160718284.1">
    <property type="nucleotide sequence ID" value="NZ_SUMG01000001.1"/>
</dbReference>
<dbReference type="PANTHER" id="PTHR30213">
    <property type="entry name" value="INNER MEMBRANE PROTEIN YHJD"/>
    <property type="match status" value="1"/>
</dbReference>
<feature type="transmembrane region" description="Helical" evidence="6">
    <location>
        <begin position="211"/>
        <end position="233"/>
    </location>
</feature>
<evidence type="ECO:0000256" key="1">
    <source>
        <dbReference type="ARBA" id="ARBA00004651"/>
    </source>
</evidence>
<reference evidence="7 8" key="1">
    <citation type="submission" date="2019-04" db="EMBL/GenBank/DDBJ databases">
        <title>Isachenkonia alkalipeptolytica gen. nov. sp. nov. a new anaerobic, alkiliphilic organothrophic bacterium capable to reduce synthesized ferrihydrite isolated from a soda lake.</title>
        <authorList>
            <person name="Toshchakov S.V."/>
            <person name="Zavarzina D.G."/>
            <person name="Zhilina T.N."/>
            <person name="Kostrikina N.A."/>
            <person name="Kublanov I.V."/>
        </authorList>
    </citation>
    <scope>NUCLEOTIDE SEQUENCE [LARGE SCALE GENOMIC DNA]</scope>
    <source>
        <strain evidence="7 8">Z-1701</strain>
    </source>
</reference>
<keyword evidence="3 6" id="KW-0812">Transmembrane</keyword>
<dbReference type="InterPro" id="IPR017039">
    <property type="entry name" value="Virul_fac_BrkB"/>
</dbReference>
<keyword evidence="4 6" id="KW-1133">Transmembrane helix</keyword>
<dbReference type="GO" id="GO:0005886">
    <property type="term" value="C:plasma membrane"/>
    <property type="evidence" value="ECO:0007669"/>
    <property type="project" value="UniProtKB-SubCell"/>
</dbReference>
<organism evidence="7 8">
    <name type="scientific">Isachenkonia alkalipeptolytica</name>
    <dbReference type="NCBI Taxonomy" id="2565777"/>
    <lineage>
        <taxon>Bacteria</taxon>
        <taxon>Bacillati</taxon>
        <taxon>Bacillota</taxon>
        <taxon>Clostridia</taxon>
        <taxon>Eubacteriales</taxon>
        <taxon>Clostridiaceae</taxon>
        <taxon>Isachenkonia</taxon>
    </lineage>
</organism>
<dbReference type="PANTHER" id="PTHR30213:SF0">
    <property type="entry name" value="UPF0761 MEMBRANE PROTEIN YIHY"/>
    <property type="match status" value="1"/>
</dbReference>
<accession>A0AA43XI33</accession>
<feature type="transmembrane region" description="Helical" evidence="6">
    <location>
        <begin position="137"/>
        <end position="160"/>
    </location>
</feature>
<dbReference type="NCBIfam" id="TIGR00765">
    <property type="entry name" value="yihY_not_rbn"/>
    <property type="match status" value="1"/>
</dbReference>
<evidence type="ECO:0000313" key="7">
    <source>
        <dbReference type="EMBL" id="NBG86977.1"/>
    </source>
</evidence>
<evidence type="ECO:0000256" key="4">
    <source>
        <dbReference type="ARBA" id="ARBA00022989"/>
    </source>
</evidence>
<dbReference type="EMBL" id="SUMG01000001">
    <property type="protein sequence ID" value="NBG86977.1"/>
    <property type="molecule type" value="Genomic_DNA"/>
</dbReference>
<protein>
    <submittedName>
        <fullName evidence="7">YihY/virulence factor BrkB family protein</fullName>
    </submittedName>
</protein>
<keyword evidence="8" id="KW-1185">Reference proteome</keyword>
<comment type="caution">
    <text evidence="7">The sequence shown here is derived from an EMBL/GenBank/DDBJ whole genome shotgun (WGS) entry which is preliminary data.</text>
</comment>
<feature type="transmembrane region" description="Helical" evidence="6">
    <location>
        <begin position="245"/>
        <end position="267"/>
    </location>
</feature>
<dbReference type="Proteomes" id="UP000449710">
    <property type="component" value="Unassembled WGS sequence"/>
</dbReference>
<keyword evidence="2" id="KW-1003">Cell membrane</keyword>
<feature type="transmembrane region" description="Helical" evidence="6">
    <location>
        <begin position="180"/>
        <end position="199"/>
    </location>
</feature>
<feature type="transmembrane region" description="Helical" evidence="6">
    <location>
        <begin position="34"/>
        <end position="55"/>
    </location>
</feature>
<dbReference type="PIRSF" id="PIRSF035875">
    <property type="entry name" value="RNase_BN"/>
    <property type="match status" value="1"/>
</dbReference>
<evidence type="ECO:0000256" key="5">
    <source>
        <dbReference type="ARBA" id="ARBA00023136"/>
    </source>
</evidence>
<evidence type="ECO:0000256" key="3">
    <source>
        <dbReference type="ARBA" id="ARBA00022692"/>
    </source>
</evidence>
<name>A0AA43XI33_9CLOT</name>
<evidence type="ECO:0000313" key="8">
    <source>
        <dbReference type="Proteomes" id="UP000449710"/>
    </source>
</evidence>
<proteinExistence type="predicted"/>
<dbReference type="Pfam" id="PF03631">
    <property type="entry name" value="Virul_fac_BrkB"/>
    <property type="match status" value="1"/>
</dbReference>
<evidence type="ECO:0000256" key="2">
    <source>
        <dbReference type="ARBA" id="ARBA00022475"/>
    </source>
</evidence>
<comment type="subcellular location">
    <subcellularLocation>
        <location evidence="1">Cell membrane</location>
        <topology evidence="1">Multi-pass membrane protein</topology>
    </subcellularLocation>
</comment>
<sequence>MNIDNKKLNKWKSLVLHLKQQFKKNELKALGAQLSYYLILSFFPFLIVLIVLLNFTPLTEGQTISQLAYILPDEVFQLTLEILDEIRNGLNAPLLSVSSLATIWAASKGTSALIKGLNKAYQVSENRSFFRLRAMGVVFTFGLAFIIIFSLFFLVFGRLVGLAISEYLGFTRAFLSLWEYLRYGIPLLVLFFIFTLLFRIGPNYPLGFKDVYPGAIFTTLGWIIISLIFSFYVNNYGAFSRLYGSIGAVIALLIWLNISSLIVLIGGEINATRLWYRSSSSTEPSPIEDESK</sequence>
<evidence type="ECO:0000256" key="6">
    <source>
        <dbReference type="SAM" id="Phobius"/>
    </source>
</evidence>
<gene>
    <name evidence="7" type="ORF">ISALK_00545</name>
</gene>
<dbReference type="AlphaFoldDB" id="A0AA43XI33"/>
<keyword evidence="5 6" id="KW-0472">Membrane</keyword>